<evidence type="ECO:0000313" key="2">
    <source>
        <dbReference type="Proteomes" id="UP000308600"/>
    </source>
</evidence>
<evidence type="ECO:0000313" key="1">
    <source>
        <dbReference type="EMBL" id="TFK62197.1"/>
    </source>
</evidence>
<protein>
    <submittedName>
        <fullName evidence="1">Uncharacterized protein</fullName>
    </submittedName>
</protein>
<gene>
    <name evidence="1" type="ORF">BDN72DRAFT_404046</name>
</gene>
<accession>A0ACD3ABI3</accession>
<reference evidence="1 2" key="1">
    <citation type="journal article" date="2019" name="Nat. Ecol. Evol.">
        <title>Megaphylogeny resolves global patterns of mushroom evolution.</title>
        <authorList>
            <person name="Varga T."/>
            <person name="Krizsan K."/>
            <person name="Foldi C."/>
            <person name="Dima B."/>
            <person name="Sanchez-Garcia M."/>
            <person name="Sanchez-Ramirez S."/>
            <person name="Szollosi G.J."/>
            <person name="Szarkandi J.G."/>
            <person name="Papp V."/>
            <person name="Albert L."/>
            <person name="Andreopoulos W."/>
            <person name="Angelini C."/>
            <person name="Antonin V."/>
            <person name="Barry K.W."/>
            <person name="Bougher N.L."/>
            <person name="Buchanan P."/>
            <person name="Buyck B."/>
            <person name="Bense V."/>
            <person name="Catcheside P."/>
            <person name="Chovatia M."/>
            <person name="Cooper J."/>
            <person name="Damon W."/>
            <person name="Desjardin D."/>
            <person name="Finy P."/>
            <person name="Geml J."/>
            <person name="Haridas S."/>
            <person name="Hughes K."/>
            <person name="Justo A."/>
            <person name="Karasinski D."/>
            <person name="Kautmanova I."/>
            <person name="Kiss B."/>
            <person name="Kocsube S."/>
            <person name="Kotiranta H."/>
            <person name="LaButti K.M."/>
            <person name="Lechner B.E."/>
            <person name="Liimatainen K."/>
            <person name="Lipzen A."/>
            <person name="Lukacs Z."/>
            <person name="Mihaltcheva S."/>
            <person name="Morgado L.N."/>
            <person name="Niskanen T."/>
            <person name="Noordeloos M.E."/>
            <person name="Ohm R.A."/>
            <person name="Ortiz-Santana B."/>
            <person name="Ovrebo C."/>
            <person name="Racz N."/>
            <person name="Riley R."/>
            <person name="Savchenko A."/>
            <person name="Shiryaev A."/>
            <person name="Soop K."/>
            <person name="Spirin V."/>
            <person name="Szebenyi C."/>
            <person name="Tomsovsky M."/>
            <person name="Tulloss R.E."/>
            <person name="Uehling J."/>
            <person name="Grigoriev I.V."/>
            <person name="Vagvolgyi C."/>
            <person name="Papp T."/>
            <person name="Martin F.M."/>
            <person name="Miettinen O."/>
            <person name="Hibbett D.S."/>
            <person name="Nagy L.G."/>
        </authorList>
    </citation>
    <scope>NUCLEOTIDE SEQUENCE [LARGE SCALE GENOMIC DNA]</scope>
    <source>
        <strain evidence="1 2">NL-1719</strain>
    </source>
</reference>
<name>A0ACD3ABI3_9AGAR</name>
<organism evidence="1 2">
    <name type="scientific">Pluteus cervinus</name>
    <dbReference type="NCBI Taxonomy" id="181527"/>
    <lineage>
        <taxon>Eukaryota</taxon>
        <taxon>Fungi</taxon>
        <taxon>Dikarya</taxon>
        <taxon>Basidiomycota</taxon>
        <taxon>Agaricomycotina</taxon>
        <taxon>Agaricomycetes</taxon>
        <taxon>Agaricomycetidae</taxon>
        <taxon>Agaricales</taxon>
        <taxon>Pluteineae</taxon>
        <taxon>Pluteaceae</taxon>
        <taxon>Pluteus</taxon>
    </lineage>
</organism>
<keyword evidence="2" id="KW-1185">Reference proteome</keyword>
<dbReference type="Proteomes" id="UP000308600">
    <property type="component" value="Unassembled WGS sequence"/>
</dbReference>
<sequence length="283" mass="31885">MRQDQSSEPIIEKPHDSSLEHTSRPEQVPQVPHSMEHVPTITVISEPQEVIVSRSSDPPRSPDERAPPSEGIPEKASESHQERPAQAQTQSPIPSIPDTEKDAQGDVKMQDRSHSPQRYPKSRTTIPPSRGTPHSYSVPKSPPRGPRGVKPQTLIASSLPQYTPTGPRGRRPYQPAAPSEPQQDTSAQRVQETEPEYKIPLVGGKARTWFDPDPEIKRTQQRIYYLAEKHSELSRDLRRAMHELDMSTIDLHAAECRRKYAEQQMDRARNGILAMDEVPTTMS</sequence>
<dbReference type="EMBL" id="ML208599">
    <property type="protein sequence ID" value="TFK62197.1"/>
    <property type="molecule type" value="Genomic_DNA"/>
</dbReference>
<proteinExistence type="predicted"/>